<accession>A0AAD4MI88</accession>
<name>A0AAD4MI88_9BILA</name>
<feature type="region of interest" description="Disordered" evidence="1">
    <location>
        <begin position="27"/>
        <end position="100"/>
    </location>
</feature>
<gene>
    <name evidence="2" type="ORF">DdX_22241</name>
</gene>
<dbReference type="AlphaFoldDB" id="A0AAD4MI88"/>
<evidence type="ECO:0000313" key="3">
    <source>
        <dbReference type="Proteomes" id="UP001201812"/>
    </source>
</evidence>
<feature type="compositionally biased region" description="Basic and acidic residues" evidence="1">
    <location>
        <begin position="75"/>
        <end position="88"/>
    </location>
</feature>
<dbReference type="Pfam" id="PF13413">
    <property type="entry name" value="HTH_25"/>
    <property type="match status" value="1"/>
</dbReference>
<keyword evidence="3" id="KW-1185">Reference proteome</keyword>
<dbReference type="GO" id="GO:0003677">
    <property type="term" value="F:DNA binding"/>
    <property type="evidence" value="ECO:0007669"/>
    <property type="project" value="InterPro"/>
</dbReference>
<dbReference type="Proteomes" id="UP001201812">
    <property type="component" value="Unassembled WGS sequence"/>
</dbReference>
<reference evidence="2" key="1">
    <citation type="submission" date="2022-01" db="EMBL/GenBank/DDBJ databases">
        <title>Genome Sequence Resource for Two Populations of Ditylenchus destructor, the Migratory Endoparasitic Phytonematode.</title>
        <authorList>
            <person name="Zhang H."/>
            <person name="Lin R."/>
            <person name="Xie B."/>
        </authorList>
    </citation>
    <scope>NUCLEOTIDE SEQUENCE</scope>
    <source>
        <strain evidence="2">BazhouSP</strain>
    </source>
</reference>
<evidence type="ECO:0000313" key="2">
    <source>
        <dbReference type="EMBL" id="KAI1690894.1"/>
    </source>
</evidence>
<evidence type="ECO:0000256" key="1">
    <source>
        <dbReference type="SAM" id="MobiDB-lite"/>
    </source>
</evidence>
<dbReference type="Gene3D" id="1.10.260.40">
    <property type="entry name" value="lambda repressor-like DNA-binding domains"/>
    <property type="match status" value="1"/>
</dbReference>
<dbReference type="InterPro" id="IPR010982">
    <property type="entry name" value="Lambda_DNA-bd_dom_sf"/>
</dbReference>
<comment type="caution">
    <text evidence="2">The sequence shown here is derived from an EMBL/GenBank/DDBJ whole genome shotgun (WGS) entry which is preliminary data.</text>
</comment>
<protein>
    <submittedName>
        <fullName evidence="2">Helix-turn-helix domain-containing protein</fullName>
    </submittedName>
</protein>
<organism evidence="2 3">
    <name type="scientific">Ditylenchus destructor</name>
    <dbReference type="NCBI Taxonomy" id="166010"/>
    <lineage>
        <taxon>Eukaryota</taxon>
        <taxon>Metazoa</taxon>
        <taxon>Ecdysozoa</taxon>
        <taxon>Nematoda</taxon>
        <taxon>Chromadorea</taxon>
        <taxon>Rhabditida</taxon>
        <taxon>Tylenchina</taxon>
        <taxon>Tylenchomorpha</taxon>
        <taxon>Sphaerularioidea</taxon>
        <taxon>Anguinidae</taxon>
        <taxon>Anguininae</taxon>
        <taxon>Ditylenchus</taxon>
    </lineage>
</organism>
<dbReference type="GO" id="GO:0005634">
    <property type="term" value="C:nucleus"/>
    <property type="evidence" value="ECO:0007669"/>
    <property type="project" value="UniProtKB-ARBA"/>
</dbReference>
<sequence length="100" mass="10976">MTIEQVAAQTRVPIRYLHAIEDEQFEIIPDASTPRASSRRSRARSGCASAGRARRSRLRWPKAGAGRGLTSLPPDRGDRGSGSDELHIGLEVQQADARLR</sequence>
<dbReference type="EMBL" id="JAKKPZ010001058">
    <property type="protein sequence ID" value="KAI1690894.1"/>
    <property type="molecule type" value="Genomic_DNA"/>
</dbReference>
<proteinExistence type="predicted"/>